<sequence>MALGLSLLAAGFGLAGGARAQAQVTGAAQEVVSYTVRPGDTLWTYARMVTPEGGDVSGSVDELMGLNGLTSPVLQTGQRIVVPKR</sequence>
<feature type="domain" description="LysM" evidence="2">
    <location>
        <begin position="32"/>
        <end position="82"/>
    </location>
</feature>
<dbReference type="CDD" id="cd00118">
    <property type="entry name" value="LysM"/>
    <property type="match status" value="1"/>
</dbReference>
<evidence type="ECO:0000259" key="2">
    <source>
        <dbReference type="PROSITE" id="PS51782"/>
    </source>
</evidence>
<organism evidence="3 4">
    <name type="scientific">Bifidobacterium xylocopae</name>
    <dbReference type="NCBI Taxonomy" id="2493119"/>
    <lineage>
        <taxon>Bacteria</taxon>
        <taxon>Bacillati</taxon>
        <taxon>Actinomycetota</taxon>
        <taxon>Actinomycetes</taxon>
        <taxon>Bifidobacteriales</taxon>
        <taxon>Bifidobacteriaceae</taxon>
        <taxon>Bifidobacterium</taxon>
    </lineage>
</organism>
<keyword evidence="1" id="KW-0732">Signal</keyword>
<proteinExistence type="predicted"/>
<name>A0A366KD93_9BIFI</name>
<evidence type="ECO:0000313" key="3">
    <source>
        <dbReference type="EMBL" id="RBP99192.1"/>
    </source>
</evidence>
<feature type="chain" id="PRO_5038486860" evidence="1">
    <location>
        <begin position="21"/>
        <end position="85"/>
    </location>
</feature>
<dbReference type="SUPFAM" id="SSF54106">
    <property type="entry name" value="LysM domain"/>
    <property type="match status" value="1"/>
</dbReference>
<protein>
    <submittedName>
        <fullName evidence="3">Peptidoglycan-binding protein</fullName>
    </submittedName>
</protein>
<gene>
    <name evidence="3" type="ORF">CRD59_05280</name>
</gene>
<feature type="signal peptide" evidence="1">
    <location>
        <begin position="1"/>
        <end position="20"/>
    </location>
</feature>
<dbReference type="Pfam" id="PF01476">
    <property type="entry name" value="LysM"/>
    <property type="match status" value="1"/>
</dbReference>
<dbReference type="PROSITE" id="PS51782">
    <property type="entry name" value="LYSM"/>
    <property type="match status" value="1"/>
</dbReference>
<dbReference type="Gene3D" id="3.10.350.10">
    <property type="entry name" value="LysM domain"/>
    <property type="match status" value="1"/>
</dbReference>
<dbReference type="OrthoDB" id="5084290at2"/>
<accession>A0A366KD93</accession>
<dbReference type="SMART" id="SM00257">
    <property type="entry name" value="LysM"/>
    <property type="match status" value="1"/>
</dbReference>
<reference evidence="3 4" key="1">
    <citation type="submission" date="2017-10" db="EMBL/GenBank/DDBJ databases">
        <title>Bifidobacterium xylocopum sp. nov. and Bifidobacterium aemilianum sp. nov., from the carpenter bee (Xylocopa violacea) digestive tract.</title>
        <authorList>
            <person name="Alberoni D."/>
            <person name="Baffoni L."/>
            <person name="Di Gioia D."/>
            <person name="Gaggia F."/>
            <person name="Biavati B."/>
        </authorList>
    </citation>
    <scope>NUCLEOTIDE SEQUENCE [LARGE SCALE GENOMIC DNA]</scope>
    <source>
        <strain evidence="3 4">XV2</strain>
    </source>
</reference>
<dbReference type="Proteomes" id="UP000252345">
    <property type="component" value="Unassembled WGS sequence"/>
</dbReference>
<evidence type="ECO:0000256" key="1">
    <source>
        <dbReference type="SAM" id="SignalP"/>
    </source>
</evidence>
<keyword evidence="4" id="KW-1185">Reference proteome</keyword>
<dbReference type="InterPro" id="IPR018392">
    <property type="entry name" value="LysM"/>
</dbReference>
<dbReference type="InterPro" id="IPR036779">
    <property type="entry name" value="LysM_dom_sf"/>
</dbReference>
<dbReference type="AlphaFoldDB" id="A0A366KD93"/>
<dbReference type="EMBL" id="PDCH01000009">
    <property type="protein sequence ID" value="RBP99192.1"/>
    <property type="molecule type" value="Genomic_DNA"/>
</dbReference>
<evidence type="ECO:0000313" key="4">
    <source>
        <dbReference type="Proteomes" id="UP000252345"/>
    </source>
</evidence>
<comment type="caution">
    <text evidence="3">The sequence shown here is derived from an EMBL/GenBank/DDBJ whole genome shotgun (WGS) entry which is preliminary data.</text>
</comment>